<comment type="caution">
    <text evidence="5">The sequence shown here is derived from an EMBL/GenBank/DDBJ whole genome shotgun (WGS) entry which is preliminary data.</text>
</comment>
<gene>
    <name evidence="5" type="ORF">GOARA_056_01290</name>
</gene>
<evidence type="ECO:0000313" key="6">
    <source>
        <dbReference type="Proteomes" id="UP000035088"/>
    </source>
</evidence>
<dbReference type="InterPro" id="IPR029000">
    <property type="entry name" value="Cyclophilin-like_dom_sf"/>
</dbReference>
<dbReference type="STRING" id="1073574.GOARA_056_01290"/>
<dbReference type="Gene3D" id="3.30.1360.40">
    <property type="match status" value="1"/>
</dbReference>
<dbReference type="GO" id="GO:0005524">
    <property type="term" value="F:ATP binding"/>
    <property type="evidence" value="ECO:0007669"/>
    <property type="project" value="UniProtKB-KW"/>
</dbReference>
<evidence type="ECO:0000256" key="2">
    <source>
        <dbReference type="ARBA" id="ARBA00022801"/>
    </source>
</evidence>
<organism evidence="5 6">
    <name type="scientific">Gordonia araii NBRC 100433</name>
    <dbReference type="NCBI Taxonomy" id="1073574"/>
    <lineage>
        <taxon>Bacteria</taxon>
        <taxon>Bacillati</taxon>
        <taxon>Actinomycetota</taxon>
        <taxon>Actinomycetes</taxon>
        <taxon>Mycobacteriales</taxon>
        <taxon>Gordoniaceae</taxon>
        <taxon>Gordonia</taxon>
    </lineage>
</organism>
<dbReference type="Pfam" id="PF02682">
    <property type="entry name" value="CT_C_D"/>
    <property type="match status" value="1"/>
</dbReference>
<keyword evidence="6" id="KW-1185">Reference proteome</keyword>
<dbReference type="EMBL" id="BAEE01000056">
    <property type="protein sequence ID" value="GAB10381.1"/>
    <property type="molecule type" value="Genomic_DNA"/>
</dbReference>
<dbReference type="InterPro" id="IPR010016">
    <property type="entry name" value="PxpB"/>
</dbReference>
<name>G7H3F6_9ACTN</name>
<keyword evidence="1" id="KW-0547">Nucleotide-binding</keyword>
<proteinExistence type="predicted"/>
<evidence type="ECO:0000313" key="5">
    <source>
        <dbReference type="EMBL" id="GAB10381.1"/>
    </source>
</evidence>
<dbReference type="SUPFAM" id="SSF50891">
    <property type="entry name" value="Cyclophilin-like"/>
    <property type="match status" value="1"/>
</dbReference>
<sequence>MVDMRERAAGREAVLLDFESTPDPSAAASAAIAALHRAKADGRLPGVVDLIPAATTILVQGSPPVGVDRLALRRALRAPAPAVSDAEEDQVVIGVRYDGPDLHDVALHLGWTTGAVVASHVQTRWRVEFMGFAPGFGYLVPDDPDDRCPPCELPRRDESRPRVEAGSVAVAAGYSAVYPGASPGGWNLLGHTDFRLWNSADDPPTPLRAGTIVRFADLGEERS</sequence>
<dbReference type="AlphaFoldDB" id="G7H3F6"/>
<dbReference type="Proteomes" id="UP000035088">
    <property type="component" value="Unassembled WGS sequence"/>
</dbReference>
<keyword evidence="3" id="KW-0067">ATP-binding</keyword>
<keyword evidence="2" id="KW-0378">Hydrolase</keyword>
<dbReference type="PANTHER" id="PTHR34698">
    <property type="entry name" value="5-OXOPROLINASE SUBUNIT B"/>
    <property type="match status" value="1"/>
</dbReference>
<dbReference type="Gene3D" id="2.40.100.10">
    <property type="entry name" value="Cyclophilin-like"/>
    <property type="match status" value="1"/>
</dbReference>
<protein>
    <recommendedName>
        <fullName evidence="4">Carboxyltransferase domain-containing protein</fullName>
    </recommendedName>
</protein>
<feature type="domain" description="Carboxyltransferase" evidence="4">
    <location>
        <begin position="4"/>
        <end position="207"/>
    </location>
</feature>
<accession>G7H3F6</accession>
<evidence type="ECO:0000259" key="4">
    <source>
        <dbReference type="SMART" id="SM00796"/>
    </source>
</evidence>
<dbReference type="SUPFAM" id="SSF160467">
    <property type="entry name" value="PH0987 N-terminal domain-like"/>
    <property type="match status" value="1"/>
</dbReference>
<dbReference type="InterPro" id="IPR003833">
    <property type="entry name" value="CT_C_D"/>
</dbReference>
<dbReference type="SMART" id="SM00796">
    <property type="entry name" value="AHS1"/>
    <property type="match status" value="1"/>
</dbReference>
<evidence type="ECO:0000256" key="1">
    <source>
        <dbReference type="ARBA" id="ARBA00022741"/>
    </source>
</evidence>
<dbReference type="PANTHER" id="PTHR34698:SF2">
    <property type="entry name" value="5-OXOPROLINASE SUBUNIT B"/>
    <property type="match status" value="1"/>
</dbReference>
<dbReference type="GO" id="GO:0016787">
    <property type="term" value="F:hydrolase activity"/>
    <property type="evidence" value="ECO:0007669"/>
    <property type="project" value="UniProtKB-KW"/>
</dbReference>
<reference evidence="5 6" key="1">
    <citation type="submission" date="2011-11" db="EMBL/GenBank/DDBJ databases">
        <title>Whole genome shotgun sequence of Gordonia araii NBRC 100433.</title>
        <authorList>
            <person name="Yoshida Y."/>
            <person name="Hosoyama A."/>
            <person name="Tsuchikane K."/>
            <person name="Katsumata H."/>
            <person name="Yamazaki S."/>
            <person name="Fujita N."/>
        </authorList>
    </citation>
    <scope>NUCLEOTIDE SEQUENCE [LARGE SCALE GENOMIC DNA]</scope>
    <source>
        <strain evidence="5 6">NBRC 100433</strain>
    </source>
</reference>
<evidence type="ECO:0000256" key="3">
    <source>
        <dbReference type="ARBA" id="ARBA00022840"/>
    </source>
</evidence>